<dbReference type="PANTHER" id="PTHR47841">
    <property type="entry name" value="DIACYLGLYCEROL KINASE THETA-LIKE-RELATED"/>
    <property type="match status" value="1"/>
</dbReference>
<keyword evidence="3" id="KW-0863">Zinc-finger</keyword>
<dbReference type="Pfam" id="PF03107">
    <property type="entry name" value="C1_2"/>
    <property type="match status" value="3"/>
</dbReference>
<evidence type="ECO:0000259" key="5">
    <source>
        <dbReference type="Pfam" id="PF03107"/>
    </source>
</evidence>
<dbReference type="OrthoDB" id="1909414at2759"/>
<dbReference type="InterPro" id="IPR043145">
    <property type="entry name" value="Znf_ZZ_sf"/>
</dbReference>
<feature type="domain" description="DC1" evidence="5">
    <location>
        <begin position="123"/>
        <end position="170"/>
    </location>
</feature>
<evidence type="ECO:0000256" key="3">
    <source>
        <dbReference type="ARBA" id="ARBA00022771"/>
    </source>
</evidence>
<proteinExistence type="predicted"/>
<dbReference type="Proteomes" id="UP000316621">
    <property type="component" value="Chromosome 5"/>
</dbReference>
<evidence type="ECO:0000256" key="1">
    <source>
        <dbReference type="ARBA" id="ARBA00022723"/>
    </source>
</evidence>
<dbReference type="InterPro" id="IPR046349">
    <property type="entry name" value="C1-like_sf"/>
</dbReference>
<dbReference type="InterPro" id="IPR004146">
    <property type="entry name" value="DC1"/>
</dbReference>
<gene>
    <name evidence="6" type="ORF">C5167_024636</name>
</gene>
<sequence>MATTKNNRALMKNNNCALMKMTTTSNKSLMKSTTFGSTTVVAGASTPSVAVPNSLHPASNIQVEEKVHFSHPQHPLVKVNLPYMFTCMGCKEFGAGKRFSCQKCDFDLHEFCASAPPAILKHPLHSQHQLVFHTKAASGFLRSRCDICGKSTKGYAFRCSTCNFEMHPCCSKLDIKVDFKTLHPHTLKLLPSTTLISTEAGIICNECKTKRPGRAYGCEVCDKYHIHAVCAKNMINGLNANGFVVTPEKPTLVGTAARIASNMVMGFLGGIIEGLGEGVGGALVDNFTKGKNNAGRRRRK</sequence>
<feature type="domain" description="DC1" evidence="5">
    <location>
        <begin position="69"/>
        <end position="113"/>
    </location>
</feature>
<dbReference type="Gene3D" id="3.30.60.90">
    <property type="match status" value="1"/>
</dbReference>
<evidence type="ECO:0000313" key="7">
    <source>
        <dbReference type="Proteomes" id="UP000316621"/>
    </source>
</evidence>
<name>A0A4Y7JS30_PAPSO</name>
<organism evidence="6 7">
    <name type="scientific">Papaver somniferum</name>
    <name type="common">Opium poppy</name>
    <dbReference type="NCBI Taxonomy" id="3469"/>
    <lineage>
        <taxon>Eukaryota</taxon>
        <taxon>Viridiplantae</taxon>
        <taxon>Streptophyta</taxon>
        <taxon>Embryophyta</taxon>
        <taxon>Tracheophyta</taxon>
        <taxon>Spermatophyta</taxon>
        <taxon>Magnoliopsida</taxon>
        <taxon>Ranunculales</taxon>
        <taxon>Papaveraceae</taxon>
        <taxon>Papaveroideae</taxon>
        <taxon>Papaver</taxon>
    </lineage>
</organism>
<dbReference type="SUPFAM" id="SSF57889">
    <property type="entry name" value="Cysteine-rich domain"/>
    <property type="match status" value="2"/>
</dbReference>
<protein>
    <recommendedName>
        <fullName evidence="5">DC1 domain-containing protein</fullName>
    </recommendedName>
</protein>
<evidence type="ECO:0000256" key="4">
    <source>
        <dbReference type="ARBA" id="ARBA00022833"/>
    </source>
</evidence>
<accession>A0A4Y7JS30</accession>
<dbReference type="GO" id="GO:0008270">
    <property type="term" value="F:zinc ion binding"/>
    <property type="evidence" value="ECO:0007669"/>
    <property type="project" value="UniProtKB-KW"/>
</dbReference>
<dbReference type="OMA" id="CCAMLNT"/>
<evidence type="ECO:0000313" key="6">
    <source>
        <dbReference type="EMBL" id="RZC62860.1"/>
    </source>
</evidence>
<dbReference type="Gramene" id="RZC62860">
    <property type="protein sequence ID" value="RZC62860"/>
    <property type="gene ID" value="C5167_024636"/>
</dbReference>
<keyword evidence="4" id="KW-0862">Zinc</keyword>
<keyword evidence="7" id="KW-1185">Reference proteome</keyword>
<dbReference type="EMBL" id="CM010719">
    <property type="protein sequence ID" value="RZC62860.1"/>
    <property type="molecule type" value="Genomic_DNA"/>
</dbReference>
<feature type="domain" description="DC1" evidence="5">
    <location>
        <begin position="182"/>
        <end position="231"/>
    </location>
</feature>
<dbReference type="PANTHER" id="PTHR47841:SF3">
    <property type="entry name" value="OS09G0492800 PROTEIN"/>
    <property type="match status" value="1"/>
</dbReference>
<dbReference type="AlphaFoldDB" id="A0A4Y7JS30"/>
<keyword evidence="1" id="KW-0479">Metal-binding</keyword>
<keyword evidence="2" id="KW-0677">Repeat</keyword>
<evidence type="ECO:0000256" key="2">
    <source>
        <dbReference type="ARBA" id="ARBA00022737"/>
    </source>
</evidence>
<reference evidence="6 7" key="1">
    <citation type="journal article" date="2018" name="Science">
        <title>The opium poppy genome and morphinan production.</title>
        <authorList>
            <person name="Guo L."/>
            <person name="Winzer T."/>
            <person name="Yang X."/>
            <person name="Li Y."/>
            <person name="Ning Z."/>
            <person name="He Z."/>
            <person name="Teodor R."/>
            <person name="Lu Y."/>
            <person name="Bowser T.A."/>
            <person name="Graham I.A."/>
            <person name="Ye K."/>
        </authorList>
    </citation>
    <scope>NUCLEOTIDE SEQUENCE [LARGE SCALE GENOMIC DNA]</scope>
    <source>
        <strain evidence="7">cv. HN1</strain>
        <tissue evidence="6">Leaves</tissue>
    </source>
</reference>